<dbReference type="SUPFAM" id="SSF47413">
    <property type="entry name" value="lambda repressor-like DNA-binding domains"/>
    <property type="match status" value="1"/>
</dbReference>
<protein>
    <recommendedName>
        <fullName evidence="1">HTH cro/C1-type domain-containing protein</fullName>
    </recommendedName>
</protein>
<dbReference type="Gene3D" id="1.10.260.40">
    <property type="entry name" value="lambda repressor-like DNA-binding domains"/>
    <property type="match status" value="1"/>
</dbReference>
<sequence>MHIFQICSCTLCLTRTVHLVHNTPMELKEWLKRNDMRVSEFARSIGKSHTTVLRWIDGTTTPSPKAMRLVMTKTHKRVMPSDFFPDQNERTPAQERA</sequence>
<dbReference type="EMBL" id="JOOZ01000003">
    <property type="protein sequence ID" value="OUL67579.1"/>
    <property type="molecule type" value="Genomic_DNA"/>
</dbReference>
<dbReference type="InterPro" id="IPR010982">
    <property type="entry name" value="Lambda_DNA-bd_dom_sf"/>
</dbReference>
<evidence type="ECO:0000313" key="2">
    <source>
        <dbReference type="EMBL" id="OUL67579.1"/>
    </source>
</evidence>
<dbReference type="CDD" id="cd00093">
    <property type="entry name" value="HTH_XRE"/>
    <property type="match status" value="1"/>
</dbReference>
<dbReference type="AlphaFoldDB" id="A0A252EMF2"/>
<evidence type="ECO:0000313" key="3">
    <source>
        <dbReference type="Proteomes" id="UP000195072"/>
    </source>
</evidence>
<gene>
    <name evidence="2" type="ORF">HK16_09710</name>
</gene>
<organism evidence="2 3">
    <name type="scientific">Acetobacter senegalensis</name>
    <dbReference type="NCBI Taxonomy" id="446692"/>
    <lineage>
        <taxon>Bacteria</taxon>
        <taxon>Pseudomonadati</taxon>
        <taxon>Pseudomonadota</taxon>
        <taxon>Alphaproteobacteria</taxon>
        <taxon>Acetobacterales</taxon>
        <taxon>Acetobacteraceae</taxon>
        <taxon>Acetobacter</taxon>
    </lineage>
</organism>
<dbReference type="InterPro" id="IPR001387">
    <property type="entry name" value="Cro/C1-type_HTH"/>
</dbReference>
<dbReference type="Proteomes" id="UP000195072">
    <property type="component" value="Unassembled WGS sequence"/>
</dbReference>
<evidence type="ECO:0000259" key="1">
    <source>
        <dbReference type="Pfam" id="PF01381"/>
    </source>
</evidence>
<comment type="caution">
    <text evidence="2">The sequence shown here is derived from an EMBL/GenBank/DDBJ whole genome shotgun (WGS) entry which is preliminary data.</text>
</comment>
<feature type="domain" description="HTH cro/C1-type" evidence="1">
    <location>
        <begin position="27"/>
        <end position="68"/>
    </location>
</feature>
<dbReference type="Pfam" id="PF01381">
    <property type="entry name" value="HTH_3"/>
    <property type="match status" value="1"/>
</dbReference>
<reference evidence="2 3" key="1">
    <citation type="submission" date="2014-06" db="EMBL/GenBank/DDBJ databases">
        <authorList>
            <person name="Ju J."/>
            <person name="Zhang J."/>
        </authorList>
    </citation>
    <scope>NUCLEOTIDE SEQUENCE [LARGE SCALE GENOMIC DNA]</scope>
    <source>
        <strain evidence="2">DmL_050</strain>
    </source>
</reference>
<proteinExistence type="predicted"/>
<dbReference type="GO" id="GO:0003677">
    <property type="term" value="F:DNA binding"/>
    <property type="evidence" value="ECO:0007669"/>
    <property type="project" value="InterPro"/>
</dbReference>
<accession>A0A252EMF2</accession>
<name>A0A252EMF2_9PROT</name>